<comment type="caution">
    <text evidence="12">The sequence shown here is derived from an EMBL/GenBank/DDBJ whole genome shotgun (WGS) entry which is preliminary data.</text>
</comment>
<evidence type="ECO:0000256" key="5">
    <source>
        <dbReference type="ARBA" id="ARBA00022764"/>
    </source>
</evidence>
<name>A0A5C8Z8F9_9GAMM</name>
<comment type="cofactor">
    <cofactor evidence="8">
        <name>heme</name>
        <dbReference type="ChEBI" id="CHEBI:30413"/>
    </cofactor>
    <text evidence="8">Binds 2 heme groups.</text>
</comment>
<evidence type="ECO:0000256" key="3">
    <source>
        <dbReference type="ARBA" id="ARBA00022723"/>
    </source>
</evidence>
<evidence type="ECO:0000313" key="12">
    <source>
        <dbReference type="EMBL" id="TXR54192.1"/>
    </source>
</evidence>
<dbReference type="Proteomes" id="UP000321764">
    <property type="component" value="Unassembled WGS sequence"/>
</dbReference>
<evidence type="ECO:0000313" key="13">
    <source>
        <dbReference type="Proteomes" id="UP000321764"/>
    </source>
</evidence>
<evidence type="ECO:0000256" key="7">
    <source>
        <dbReference type="ARBA" id="ARBA00023004"/>
    </source>
</evidence>
<dbReference type="OrthoDB" id="9805202at2"/>
<feature type="signal peptide" evidence="10">
    <location>
        <begin position="1"/>
        <end position="43"/>
    </location>
</feature>
<keyword evidence="2 8" id="KW-0349">Heme</keyword>
<feature type="chain" id="PRO_5044239571" description="Cytochrome c domain-containing protein" evidence="10">
    <location>
        <begin position="44"/>
        <end position="408"/>
    </location>
</feature>
<evidence type="ECO:0000256" key="4">
    <source>
        <dbReference type="ARBA" id="ARBA00022729"/>
    </source>
</evidence>
<dbReference type="PANTHER" id="PTHR30600">
    <property type="entry name" value="CYTOCHROME C PEROXIDASE-RELATED"/>
    <property type="match status" value="1"/>
</dbReference>
<dbReference type="GO" id="GO:0042597">
    <property type="term" value="C:periplasmic space"/>
    <property type="evidence" value="ECO:0007669"/>
    <property type="project" value="UniProtKB-SubCell"/>
</dbReference>
<protein>
    <recommendedName>
        <fullName evidence="11">Cytochrome c domain-containing protein</fullName>
    </recommendedName>
</protein>
<feature type="binding site" description="covalent" evidence="8">
    <location>
        <position position="102"/>
    </location>
    <ligand>
        <name>heme c</name>
        <dbReference type="ChEBI" id="CHEBI:61717"/>
        <label>1</label>
    </ligand>
</feature>
<evidence type="ECO:0000256" key="9">
    <source>
        <dbReference type="PIRSR" id="PIRSR000294-2"/>
    </source>
</evidence>
<dbReference type="InterPro" id="IPR051395">
    <property type="entry name" value="Cytochrome_c_Peroxidase/MauG"/>
</dbReference>
<keyword evidence="3 9" id="KW-0479">Metal-binding</keyword>
<comment type="subcellular location">
    <subcellularLocation>
        <location evidence="1">Periplasm</location>
    </subcellularLocation>
</comment>
<feature type="binding site" description="covalent" evidence="8">
    <location>
        <position position="105"/>
    </location>
    <ligand>
        <name>heme c</name>
        <dbReference type="ChEBI" id="CHEBI:61717"/>
        <label>1</label>
    </ligand>
</feature>
<proteinExistence type="predicted"/>
<dbReference type="InterPro" id="IPR009056">
    <property type="entry name" value="Cyt_c-like_dom"/>
</dbReference>
<feature type="binding site" description="covalent" evidence="8">
    <location>
        <position position="258"/>
    </location>
    <ligand>
        <name>heme c</name>
        <dbReference type="ChEBI" id="CHEBI:61717"/>
        <label>2</label>
    </ligand>
</feature>
<evidence type="ECO:0000259" key="11">
    <source>
        <dbReference type="PROSITE" id="PS51007"/>
    </source>
</evidence>
<dbReference type="GO" id="GO:0004130">
    <property type="term" value="F:cytochrome-c peroxidase activity"/>
    <property type="evidence" value="ECO:0007669"/>
    <property type="project" value="TreeGrafter"/>
</dbReference>
<evidence type="ECO:0000256" key="8">
    <source>
        <dbReference type="PIRSR" id="PIRSR000294-1"/>
    </source>
</evidence>
<dbReference type="SUPFAM" id="SSF46626">
    <property type="entry name" value="Cytochrome c"/>
    <property type="match status" value="2"/>
</dbReference>
<dbReference type="InterPro" id="IPR036909">
    <property type="entry name" value="Cyt_c-like_dom_sf"/>
</dbReference>
<dbReference type="AlphaFoldDB" id="A0A5C8Z8F9"/>
<evidence type="ECO:0000256" key="1">
    <source>
        <dbReference type="ARBA" id="ARBA00004418"/>
    </source>
</evidence>
<dbReference type="GO" id="GO:0009055">
    <property type="term" value="F:electron transfer activity"/>
    <property type="evidence" value="ECO:0007669"/>
    <property type="project" value="InterPro"/>
</dbReference>
<dbReference type="RefSeq" id="WP_147713590.1">
    <property type="nucleotide sequence ID" value="NZ_VKAD01000001.1"/>
</dbReference>
<dbReference type="Gene3D" id="1.10.760.10">
    <property type="entry name" value="Cytochrome c-like domain"/>
    <property type="match status" value="2"/>
</dbReference>
<feature type="binding site" description="axial binding residue" evidence="9">
    <location>
        <position position="262"/>
    </location>
    <ligand>
        <name>heme c</name>
        <dbReference type="ChEBI" id="CHEBI:61717"/>
        <label>2</label>
    </ligand>
    <ligandPart>
        <name>Fe</name>
        <dbReference type="ChEBI" id="CHEBI:18248"/>
    </ligandPart>
</feature>
<feature type="binding site" description="covalent" evidence="8">
    <location>
        <position position="261"/>
    </location>
    <ligand>
        <name>heme c</name>
        <dbReference type="ChEBI" id="CHEBI:61717"/>
        <label>2</label>
    </ligand>
</feature>
<keyword evidence="7 9" id="KW-0408">Iron</keyword>
<evidence type="ECO:0000256" key="2">
    <source>
        <dbReference type="ARBA" id="ARBA00022617"/>
    </source>
</evidence>
<dbReference type="PIRSF" id="PIRSF000294">
    <property type="entry name" value="Cytochrome-c_peroxidase"/>
    <property type="match status" value="1"/>
</dbReference>
<keyword evidence="5" id="KW-0574">Periplasm</keyword>
<dbReference type="PROSITE" id="PS51007">
    <property type="entry name" value="CYTC"/>
    <property type="match status" value="1"/>
</dbReference>
<sequence length="408" mass="45302">MNIIAATACTLRCSSKQKHRPATSIAMTALASTLMFYSASISAAEAIVFSEQELSVISSFGPWPPKFESDSSNRVSGNSLAREFGRTLFFDTLLSKNNDLACASCHQADKYFTDGLALAQGAVELERNTQSLMNIAGNRWFGWGGESDSLWSHSIRPLTSEQEMASSADIVKERILNNTDYRQLYSDIFKTAPNDDDSDTVMINVSKALAAYQETLISPRTQFDQFRDAVVVNNQTAMARYPEPAKRGLKLFINEGNCQLCHLGANFSSKEFADAAVPYFTRNGVDSGRYQGIKTVMDSPYNLLSQYNDAAEKADIESNTLSIGHVQLQHKNWGEFKIPSLRGALYTAPYMHNGSLKSLQEVVQHYSNIDEERLHSDGVNILRPLNLTEQQANDLLLFLQTLSIPESQ</sequence>
<keyword evidence="6" id="KW-0560">Oxidoreductase</keyword>
<dbReference type="PANTHER" id="PTHR30600:SF10">
    <property type="entry name" value="BLL6722 PROTEIN"/>
    <property type="match status" value="1"/>
</dbReference>
<feature type="binding site" description="axial binding residue" evidence="9">
    <location>
        <position position="106"/>
    </location>
    <ligand>
        <name>heme c</name>
        <dbReference type="ChEBI" id="CHEBI:61717"/>
        <label>1</label>
    </ligand>
    <ligandPart>
        <name>Fe</name>
        <dbReference type="ChEBI" id="CHEBI:18248"/>
    </ligandPart>
</feature>
<keyword evidence="4 10" id="KW-0732">Signal</keyword>
<dbReference type="Pfam" id="PF03150">
    <property type="entry name" value="CCP_MauG"/>
    <property type="match status" value="1"/>
</dbReference>
<dbReference type="InterPro" id="IPR026259">
    <property type="entry name" value="MauG/Cytc_peroxidase"/>
</dbReference>
<accession>A0A5C8Z8F9</accession>
<evidence type="ECO:0000256" key="6">
    <source>
        <dbReference type="ARBA" id="ARBA00023002"/>
    </source>
</evidence>
<dbReference type="GO" id="GO:0046872">
    <property type="term" value="F:metal ion binding"/>
    <property type="evidence" value="ECO:0007669"/>
    <property type="project" value="UniProtKB-KW"/>
</dbReference>
<comment type="PTM">
    <text evidence="8">Binds 2 heme groups per subunit.</text>
</comment>
<dbReference type="GO" id="GO:0020037">
    <property type="term" value="F:heme binding"/>
    <property type="evidence" value="ECO:0007669"/>
    <property type="project" value="InterPro"/>
</dbReference>
<dbReference type="EMBL" id="VKAD01000001">
    <property type="protein sequence ID" value="TXR54192.1"/>
    <property type="molecule type" value="Genomic_DNA"/>
</dbReference>
<organism evidence="12 13">
    <name type="scientific">Reinekea thalattae</name>
    <dbReference type="NCBI Taxonomy" id="2593301"/>
    <lineage>
        <taxon>Bacteria</taxon>
        <taxon>Pseudomonadati</taxon>
        <taxon>Pseudomonadota</taxon>
        <taxon>Gammaproteobacteria</taxon>
        <taxon>Oceanospirillales</taxon>
        <taxon>Saccharospirillaceae</taxon>
        <taxon>Reinekea</taxon>
    </lineage>
</organism>
<feature type="domain" description="Cytochrome c" evidence="11">
    <location>
        <begin position="243"/>
        <end position="403"/>
    </location>
</feature>
<reference evidence="12 13" key="1">
    <citation type="submission" date="2019-07" db="EMBL/GenBank/DDBJ databases">
        <title>Reinekea sp. strain SSH23 genome sequencing and assembly.</title>
        <authorList>
            <person name="Kim I."/>
        </authorList>
    </citation>
    <scope>NUCLEOTIDE SEQUENCE [LARGE SCALE GENOMIC DNA]</scope>
    <source>
        <strain evidence="12 13">SSH23</strain>
    </source>
</reference>
<keyword evidence="13" id="KW-1185">Reference proteome</keyword>
<gene>
    <name evidence="12" type="ORF">FME95_06555</name>
</gene>
<evidence type="ECO:0000256" key="10">
    <source>
        <dbReference type="SAM" id="SignalP"/>
    </source>
</evidence>
<dbReference type="InterPro" id="IPR004852">
    <property type="entry name" value="Di-haem_cyt_c_peroxidsae"/>
</dbReference>